<evidence type="ECO:0000313" key="2">
    <source>
        <dbReference type="EMBL" id="OIQ83140.1"/>
    </source>
</evidence>
<protein>
    <recommendedName>
        <fullName evidence="1">BioF2-like acetyltransferase domain-containing protein</fullName>
    </recommendedName>
</protein>
<dbReference type="InterPro" id="IPR016181">
    <property type="entry name" value="Acyl_CoA_acyltransferase"/>
</dbReference>
<proteinExistence type="predicted"/>
<dbReference type="InterPro" id="IPR038740">
    <property type="entry name" value="BioF2-like_GNAT_dom"/>
</dbReference>
<dbReference type="AlphaFoldDB" id="A0A1J5QTE0"/>
<evidence type="ECO:0000259" key="1">
    <source>
        <dbReference type="Pfam" id="PF13480"/>
    </source>
</evidence>
<sequence length="387" mass="44188">MHIEVVTTNAEFDALKDHWSELEAACQTSSLFVTWEWQRLWWKHYGANRTLRILIARDGDRLVGMLPMYLERYFARRALPVSKLCLLGSGGDTAPDDLDPLIHPDAGPGVAQGLVEYVFARLGGWDLLLCPDLDPEAPFTRALINAGRRSRGLLRVSDAREIIFGLLPQSQSWDDYLAGLSAHRRKGLRHKRRNFEQQEAAEVVLCDRADELDAAFDRLAHLHRQRWAGRTDEPAFSSAEYLGFHRELMHALLRRGALRLLELRLQGQTIAMRYGYRKRDTYFDLQSGFDPAFSSFSPGELSMGYSIEQAIREGCKVFDMLRGDYGHKRQFFAQTRSAVEVRLIRAWHLAWAYRLKERLASLKSPAQTRPLGNARSEELGLASTDTL</sequence>
<dbReference type="SUPFAM" id="SSF55729">
    <property type="entry name" value="Acyl-CoA N-acyltransferases (Nat)"/>
    <property type="match status" value="1"/>
</dbReference>
<feature type="domain" description="BioF2-like acetyltransferase" evidence="1">
    <location>
        <begin position="183"/>
        <end position="329"/>
    </location>
</feature>
<comment type="caution">
    <text evidence="2">The sequence shown here is derived from an EMBL/GenBank/DDBJ whole genome shotgun (WGS) entry which is preliminary data.</text>
</comment>
<reference evidence="2" key="1">
    <citation type="submission" date="2016-10" db="EMBL/GenBank/DDBJ databases">
        <title>Sequence of Gallionella enrichment culture.</title>
        <authorList>
            <person name="Poehlein A."/>
            <person name="Muehling M."/>
            <person name="Daniel R."/>
        </authorList>
    </citation>
    <scope>NUCLEOTIDE SEQUENCE</scope>
</reference>
<organism evidence="2">
    <name type="scientific">mine drainage metagenome</name>
    <dbReference type="NCBI Taxonomy" id="410659"/>
    <lineage>
        <taxon>unclassified sequences</taxon>
        <taxon>metagenomes</taxon>
        <taxon>ecological metagenomes</taxon>
    </lineage>
</organism>
<gene>
    <name evidence="2" type="ORF">GALL_350660</name>
</gene>
<dbReference type="Pfam" id="PF13480">
    <property type="entry name" value="Acetyltransf_6"/>
    <property type="match status" value="1"/>
</dbReference>
<dbReference type="Gene3D" id="3.40.630.30">
    <property type="match status" value="1"/>
</dbReference>
<dbReference type="EMBL" id="MLJW01000731">
    <property type="protein sequence ID" value="OIQ83140.1"/>
    <property type="molecule type" value="Genomic_DNA"/>
</dbReference>
<name>A0A1J5QTE0_9ZZZZ</name>
<accession>A0A1J5QTE0</accession>